<feature type="region of interest" description="Disordered" evidence="1">
    <location>
        <begin position="625"/>
        <end position="650"/>
    </location>
</feature>
<dbReference type="Gene3D" id="3.40.50.300">
    <property type="entry name" value="P-loop containing nucleotide triphosphate hydrolases"/>
    <property type="match status" value="1"/>
</dbReference>
<accession>A0A6V7NRM2</accession>
<dbReference type="Pfam" id="PF13307">
    <property type="entry name" value="Helicase_C_2"/>
    <property type="match status" value="1"/>
</dbReference>
<gene>
    <name evidence="3" type="ORF">CB5_LOCUS4461</name>
</gene>
<dbReference type="InterPro" id="IPR006555">
    <property type="entry name" value="ATP-dep_Helicase_C"/>
</dbReference>
<sequence length="650" mass="73231">MLNSGPTRYRPLTIHCWSGDMAIRELQYAGITQQCFPILQECATKAVKAASDVESDGAHLSGMSAIMLEGLFSSLSYLFSGNCCYSSEYQLALQRYVKRDDSIVSWKCTMSLWCLNPAVVFRILQIFLFQTLSPMGSFASELGVQFETCMEAPHVIDVQSQLWAAVVSSGPGNSHLNASYKHADGYAFQDALGASLEEICRVVPGGALVFFPSYKLLDKVRARWCQTGQWSRLNAQKPLFVVCRGKVSEGIDFSDENARVVVSLNFNDVQVVLKKRYNDTYKSSKGLLSGSEWYCHQAFRALNQAAGRCIRHRFDYGAIIFLDERYKEEQNRAYISKWLKNSIKHYGSFEETLDGLRTFFENVEKQKKTKMEETRNKDELQIDVLPFDTNKRLLPWPEPNFSNQKIPQKKNQTSKKSNQHAERKTIIDDLTATKPKQLAKSSTPLVVGEAPFSSLTAQCLVERKPASKTNSKVLNSCKNYAMFEDTTLEYSRYSEPSLLSQNSLHQSMPVRQVLEKSCVMECSKEENLRCSNGGTMRHGVWSEEDGCVFRTITCPRCTTSNAWLGAQIMATDASNVHLLNKVLFYADYVDIKDHASKPEAMRPASSDATLRRSPLINAEKYVYNSQPHGSVPLNQKSSKLKLPKKDPLAA</sequence>
<evidence type="ECO:0000313" key="3">
    <source>
        <dbReference type="EMBL" id="CAD1821250.1"/>
    </source>
</evidence>
<dbReference type="GO" id="GO:0003676">
    <property type="term" value="F:nucleic acid binding"/>
    <property type="evidence" value="ECO:0007669"/>
    <property type="project" value="InterPro"/>
</dbReference>
<dbReference type="CDD" id="cd18788">
    <property type="entry name" value="SF2_C_XPD"/>
    <property type="match status" value="1"/>
</dbReference>
<feature type="region of interest" description="Disordered" evidence="1">
    <location>
        <begin position="399"/>
        <end position="422"/>
    </location>
</feature>
<protein>
    <recommendedName>
        <fullName evidence="2">ATP-dependent helicase C-terminal domain-containing protein</fullName>
    </recommendedName>
</protein>
<dbReference type="GO" id="GO:1990918">
    <property type="term" value="P:double-strand break repair involved in meiotic recombination"/>
    <property type="evidence" value="ECO:0007669"/>
    <property type="project" value="TreeGrafter"/>
</dbReference>
<organism evidence="3">
    <name type="scientific">Ananas comosus var. bracteatus</name>
    <name type="common">red pineapple</name>
    <dbReference type="NCBI Taxonomy" id="296719"/>
    <lineage>
        <taxon>Eukaryota</taxon>
        <taxon>Viridiplantae</taxon>
        <taxon>Streptophyta</taxon>
        <taxon>Embryophyta</taxon>
        <taxon>Tracheophyta</taxon>
        <taxon>Spermatophyta</taxon>
        <taxon>Magnoliopsida</taxon>
        <taxon>Liliopsida</taxon>
        <taxon>Poales</taxon>
        <taxon>Bromeliaceae</taxon>
        <taxon>Bromelioideae</taxon>
        <taxon>Ananas</taxon>
    </lineage>
</organism>
<dbReference type="GO" id="GO:0006289">
    <property type="term" value="P:nucleotide-excision repair"/>
    <property type="evidence" value="ECO:0007669"/>
    <property type="project" value="TreeGrafter"/>
</dbReference>
<dbReference type="PANTHER" id="PTHR11472">
    <property type="entry name" value="DNA REPAIR DEAD HELICASE RAD3/XP-D SUBFAMILY MEMBER"/>
    <property type="match status" value="1"/>
</dbReference>
<dbReference type="EMBL" id="LR862141">
    <property type="protein sequence ID" value="CAD1821250.1"/>
    <property type="molecule type" value="Genomic_DNA"/>
</dbReference>
<dbReference type="InterPro" id="IPR027417">
    <property type="entry name" value="P-loop_NTPase"/>
</dbReference>
<feature type="domain" description="ATP-dependent helicase C-terminal" evidence="2">
    <location>
        <begin position="214"/>
        <end position="328"/>
    </location>
</feature>
<dbReference type="SMART" id="SM00491">
    <property type="entry name" value="HELICc2"/>
    <property type="match status" value="1"/>
</dbReference>
<reference evidence="3" key="1">
    <citation type="submission" date="2020-07" db="EMBL/GenBank/DDBJ databases">
        <authorList>
            <person name="Lin J."/>
        </authorList>
    </citation>
    <scope>NUCLEOTIDE SEQUENCE</scope>
</reference>
<dbReference type="InterPro" id="IPR045028">
    <property type="entry name" value="DinG/Rad3-like"/>
</dbReference>
<dbReference type="AlphaFoldDB" id="A0A6V7NRM2"/>
<evidence type="ECO:0000256" key="1">
    <source>
        <dbReference type="SAM" id="MobiDB-lite"/>
    </source>
</evidence>
<name>A0A6V7NRM2_ANACO</name>
<dbReference type="GO" id="GO:0005524">
    <property type="term" value="F:ATP binding"/>
    <property type="evidence" value="ECO:0007669"/>
    <property type="project" value="InterPro"/>
</dbReference>
<dbReference type="GO" id="GO:0005634">
    <property type="term" value="C:nucleus"/>
    <property type="evidence" value="ECO:0007669"/>
    <property type="project" value="TreeGrafter"/>
</dbReference>
<dbReference type="GO" id="GO:0003678">
    <property type="term" value="F:DNA helicase activity"/>
    <property type="evidence" value="ECO:0007669"/>
    <property type="project" value="TreeGrafter"/>
</dbReference>
<proteinExistence type="predicted"/>
<feature type="compositionally biased region" description="Polar residues" evidence="1">
    <location>
        <begin position="625"/>
        <end position="635"/>
    </location>
</feature>
<dbReference type="GO" id="GO:0016818">
    <property type="term" value="F:hydrolase activity, acting on acid anhydrides, in phosphorus-containing anhydrides"/>
    <property type="evidence" value="ECO:0007669"/>
    <property type="project" value="InterPro"/>
</dbReference>
<evidence type="ECO:0000259" key="2">
    <source>
        <dbReference type="SMART" id="SM00491"/>
    </source>
</evidence>
<dbReference type="PANTHER" id="PTHR11472:SF47">
    <property type="entry name" value="FANCONI ANEMIA GROUP J PROTEIN"/>
    <property type="match status" value="1"/>
</dbReference>